<keyword evidence="4 5" id="KW-0408">Iron</keyword>
<dbReference type="PRINTS" id="PR00682">
    <property type="entry name" value="IPNSYNTHASE"/>
</dbReference>
<dbReference type="InterPro" id="IPR005123">
    <property type="entry name" value="Oxoglu/Fe-dep_dioxygenase_dom"/>
</dbReference>
<dbReference type="GO" id="GO:0046872">
    <property type="term" value="F:metal ion binding"/>
    <property type="evidence" value="ECO:0007669"/>
    <property type="project" value="UniProtKB-KW"/>
</dbReference>
<evidence type="ECO:0000256" key="2">
    <source>
        <dbReference type="ARBA" id="ARBA00022723"/>
    </source>
</evidence>
<dbReference type="Gene3D" id="2.60.120.330">
    <property type="entry name" value="B-lactam Antibiotic, Isopenicillin N Synthase, Chain"/>
    <property type="match status" value="1"/>
</dbReference>
<keyword evidence="3 5" id="KW-0560">Oxidoreductase</keyword>
<dbReference type="InterPro" id="IPR027443">
    <property type="entry name" value="IPNS-like_sf"/>
</dbReference>
<dbReference type="EMBL" id="AYKH01000034">
    <property type="protein sequence ID" value="ROO25342.1"/>
    <property type="molecule type" value="Genomic_DNA"/>
</dbReference>
<dbReference type="GO" id="GO:0016491">
    <property type="term" value="F:oxidoreductase activity"/>
    <property type="evidence" value="ECO:0007669"/>
    <property type="project" value="UniProtKB-KW"/>
</dbReference>
<dbReference type="PROSITE" id="PS51471">
    <property type="entry name" value="FE2OG_OXY"/>
    <property type="match status" value="1"/>
</dbReference>
<dbReference type="InterPro" id="IPR026992">
    <property type="entry name" value="DIOX_N"/>
</dbReference>
<protein>
    <submittedName>
        <fullName evidence="7">2OG-Fe(II) oxygenase</fullName>
    </submittedName>
</protein>
<name>A0A423PI87_9GAMM</name>
<keyword evidence="8" id="KW-1185">Reference proteome</keyword>
<dbReference type="InterPro" id="IPR044861">
    <property type="entry name" value="IPNS-like_FE2OG_OXY"/>
</dbReference>
<dbReference type="Pfam" id="PF14226">
    <property type="entry name" value="DIOX_N"/>
    <property type="match status" value="1"/>
</dbReference>
<keyword evidence="2 5" id="KW-0479">Metal-binding</keyword>
<proteinExistence type="inferred from homology"/>
<gene>
    <name evidence="7" type="ORF">SAOR_12380</name>
</gene>
<evidence type="ECO:0000313" key="8">
    <source>
        <dbReference type="Proteomes" id="UP000283993"/>
    </source>
</evidence>
<dbReference type="PANTHER" id="PTHR10209:SF885">
    <property type="entry name" value="2OG-FE(II) OXYGENASE FAMILY, PUTATIVE (AFU_ORTHOLOGUE AFUA_2G00750)-RELATED"/>
    <property type="match status" value="1"/>
</dbReference>
<dbReference type="Proteomes" id="UP000283993">
    <property type="component" value="Unassembled WGS sequence"/>
</dbReference>
<reference evidence="7 8" key="1">
    <citation type="submission" date="2013-10" db="EMBL/GenBank/DDBJ databases">
        <title>Salinisphaera orenii MK-B5 Genome Sequencing.</title>
        <authorList>
            <person name="Lai Q."/>
            <person name="Li C."/>
            <person name="Shao Z."/>
        </authorList>
    </citation>
    <scope>NUCLEOTIDE SEQUENCE [LARGE SCALE GENOMIC DNA]</scope>
    <source>
        <strain evidence="7 8">MK-B5</strain>
    </source>
</reference>
<dbReference type="SUPFAM" id="SSF51197">
    <property type="entry name" value="Clavaminate synthase-like"/>
    <property type="match status" value="1"/>
</dbReference>
<dbReference type="Pfam" id="PF03171">
    <property type="entry name" value="2OG-FeII_Oxy"/>
    <property type="match status" value="1"/>
</dbReference>
<evidence type="ECO:0000256" key="5">
    <source>
        <dbReference type="RuleBase" id="RU003682"/>
    </source>
</evidence>
<comment type="caution">
    <text evidence="7">The sequence shown here is derived from an EMBL/GenBank/DDBJ whole genome shotgun (WGS) entry which is preliminary data.</text>
</comment>
<evidence type="ECO:0000256" key="3">
    <source>
        <dbReference type="ARBA" id="ARBA00023002"/>
    </source>
</evidence>
<accession>A0A423PI87</accession>
<evidence type="ECO:0000313" key="7">
    <source>
        <dbReference type="EMBL" id="ROO25342.1"/>
    </source>
</evidence>
<dbReference type="AlphaFoldDB" id="A0A423PI87"/>
<organism evidence="7 8">
    <name type="scientific">Salinisphaera orenii MK-B5</name>
    <dbReference type="NCBI Taxonomy" id="856730"/>
    <lineage>
        <taxon>Bacteria</taxon>
        <taxon>Pseudomonadati</taxon>
        <taxon>Pseudomonadota</taxon>
        <taxon>Gammaproteobacteria</taxon>
        <taxon>Salinisphaerales</taxon>
        <taxon>Salinisphaeraceae</taxon>
        <taxon>Salinisphaera</taxon>
    </lineage>
</organism>
<dbReference type="RefSeq" id="WP_123631712.1">
    <property type="nucleotide sequence ID" value="NZ_AYKH01000034.1"/>
</dbReference>
<evidence type="ECO:0000256" key="1">
    <source>
        <dbReference type="ARBA" id="ARBA00008056"/>
    </source>
</evidence>
<feature type="domain" description="Fe2OG dioxygenase" evidence="6">
    <location>
        <begin position="179"/>
        <end position="277"/>
    </location>
</feature>
<evidence type="ECO:0000256" key="4">
    <source>
        <dbReference type="ARBA" id="ARBA00023004"/>
    </source>
</evidence>
<evidence type="ECO:0000259" key="6">
    <source>
        <dbReference type="PROSITE" id="PS51471"/>
    </source>
</evidence>
<sequence length="350" mass="38681">MTSRQPTDFQSIPAIDIGPLFAADETARRAVAEELATAARDVGFFYVVNHGISEARQNALFEQTQRFFDLPYDDKMRYYIGKSDNHRGYVPAGEEAPDPTKADAKEAFDLSFELPADHPEVVAGTPMLGANVWPDLDGFADDVYAYYQDVFDVGRALMRGFEHALGLEYDALLGHVTEPPSQLRLIHYPFDPNATDAQGIGAHTDYECFTLLRPTAPGLEVMNGAGEWVDVPYRDDALVVNIGDMLEIWTNGAFVATSHRVRKVAEERYSFPLFFAADYHTEVAPLPELIAEGDTPRYEPLAAGDHLWAQTIQTFNYLKKRLAAGEIALPDGARGAGSLGQHARHKDEAG</sequence>
<comment type="similarity">
    <text evidence="1 5">Belongs to the iron/ascorbate-dependent oxidoreductase family.</text>
</comment>
<dbReference type="PANTHER" id="PTHR10209">
    <property type="entry name" value="OXIDOREDUCTASE, 2OG-FE II OXYGENASE FAMILY PROTEIN"/>
    <property type="match status" value="1"/>
</dbReference>